<gene>
    <name evidence="1" type="ORF">Hypma_001306</name>
</gene>
<comment type="caution">
    <text evidence="1">The sequence shown here is derived from an EMBL/GenBank/DDBJ whole genome shotgun (WGS) entry which is preliminary data.</text>
</comment>
<organism evidence="1 2">
    <name type="scientific">Hypsizygus marmoreus</name>
    <name type="common">White beech mushroom</name>
    <name type="synonym">Agaricus marmoreus</name>
    <dbReference type="NCBI Taxonomy" id="39966"/>
    <lineage>
        <taxon>Eukaryota</taxon>
        <taxon>Fungi</taxon>
        <taxon>Dikarya</taxon>
        <taxon>Basidiomycota</taxon>
        <taxon>Agaricomycotina</taxon>
        <taxon>Agaricomycetes</taxon>
        <taxon>Agaricomycetidae</taxon>
        <taxon>Agaricales</taxon>
        <taxon>Tricholomatineae</taxon>
        <taxon>Lyophyllaceae</taxon>
        <taxon>Hypsizygus</taxon>
    </lineage>
</organism>
<dbReference type="OrthoDB" id="3025297at2759"/>
<dbReference type="Proteomes" id="UP000076154">
    <property type="component" value="Unassembled WGS sequence"/>
</dbReference>
<dbReference type="InterPro" id="IPR032675">
    <property type="entry name" value="LRR_dom_sf"/>
</dbReference>
<keyword evidence="2" id="KW-1185">Reference proteome</keyword>
<name>A0A369K408_HYPMA</name>
<accession>A0A369K408</accession>
<evidence type="ECO:0008006" key="3">
    <source>
        <dbReference type="Google" id="ProtNLM"/>
    </source>
</evidence>
<evidence type="ECO:0000313" key="1">
    <source>
        <dbReference type="EMBL" id="RDB28312.1"/>
    </source>
</evidence>
<sequence>MSRTEPILPGDILCLILGLLTRKDAIALSMISHATRTESLPFLFTSVTLRSERKLEETKTWEKDPLDLFSAIKSVSLYRYEGYDRETWISILEFLSKLPNLQCLKLHLAYRDNDQLERFLTSIEGAPLIDLKSDTIESPIEPTYNTGSRGLQTLRIEWQRNRTCKRDDDDILPDLSAFLLHFIVPAFRTLQEFTLSFGYSQHPKTLNLMLLKGAIGLQKLSLKVDDLDPADIEYLPHVVPNLQDLSLLLAGPPFKEPFIAFVAHFSKLTHLLIDMDLEAAADDCLDQDHDLAWYNRCLHRRCLAVQQLANACPTLVRIDWKQQPIDEEWNDMLHEFVVEDPKAQSAPSESRVVRAAWAWWMAKRYEDQHGGPLPPDLINLHPDRNIWDRWMVTNQPHQ</sequence>
<proteinExistence type="predicted"/>
<evidence type="ECO:0000313" key="2">
    <source>
        <dbReference type="Proteomes" id="UP000076154"/>
    </source>
</evidence>
<reference evidence="1" key="1">
    <citation type="submission" date="2018-04" db="EMBL/GenBank/DDBJ databases">
        <title>Whole genome sequencing of Hypsizygus marmoreus.</title>
        <authorList>
            <person name="Choi I.-G."/>
            <person name="Min B."/>
            <person name="Kim J.-G."/>
            <person name="Kim S."/>
            <person name="Oh Y.-L."/>
            <person name="Kong W.-S."/>
            <person name="Park H."/>
            <person name="Jeong J."/>
            <person name="Song E.-S."/>
        </authorList>
    </citation>
    <scope>NUCLEOTIDE SEQUENCE [LARGE SCALE GENOMIC DNA]</scope>
    <source>
        <strain evidence="1">51987-8</strain>
    </source>
</reference>
<dbReference type="InParanoid" id="A0A369K408"/>
<dbReference type="EMBL" id="LUEZ02000012">
    <property type="protein sequence ID" value="RDB28312.1"/>
    <property type="molecule type" value="Genomic_DNA"/>
</dbReference>
<dbReference type="SUPFAM" id="SSF52047">
    <property type="entry name" value="RNI-like"/>
    <property type="match status" value="1"/>
</dbReference>
<dbReference type="AlphaFoldDB" id="A0A369K408"/>
<protein>
    <recommendedName>
        <fullName evidence="3">F-box domain-containing protein</fullName>
    </recommendedName>
</protein>
<dbReference type="Gene3D" id="3.80.10.10">
    <property type="entry name" value="Ribonuclease Inhibitor"/>
    <property type="match status" value="1"/>
</dbReference>